<sequence>MRLIGQFRQLTTSQIRALAFADMASKTPLDRTLKRLTERKYLVRLQRLVGGSYGGSGQYVYQLGRQGWKLLNKPGDYWAPRAVNLHTLAIADCLVALKRVEGSGLLEVVEFVTEPECHKTVGDQLLTPDAYVELNHRGNKLLSWLEIDRGTEHADKIQEKCVRYWKASVSGQWDGYFPYVLFVVPDVHRQRAIERVIQSGPADAQALFNVCPIAEFPRLSTT</sequence>
<organism evidence="1 2">
    <name type="scientific">Kibdelosporangium banguiense</name>
    <dbReference type="NCBI Taxonomy" id="1365924"/>
    <lineage>
        <taxon>Bacteria</taxon>
        <taxon>Bacillati</taxon>
        <taxon>Actinomycetota</taxon>
        <taxon>Actinomycetes</taxon>
        <taxon>Pseudonocardiales</taxon>
        <taxon>Pseudonocardiaceae</taxon>
        <taxon>Kibdelosporangium</taxon>
    </lineage>
</organism>
<proteinExistence type="predicted"/>
<dbReference type="RefSeq" id="WP_209638200.1">
    <property type="nucleotide sequence ID" value="NZ_JAGINW010000001.1"/>
</dbReference>
<accession>A0ABS4TDZ5</accession>
<comment type="caution">
    <text evidence="1">The sequence shown here is derived from an EMBL/GenBank/DDBJ whole genome shotgun (WGS) entry which is preliminary data.</text>
</comment>
<gene>
    <name evidence="1" type="ORF">JOF56_003017</name>
</gene>
<dbReference type="Pfam" id="PF13814">
    <property type="entry name" value="Replic_Relax"/>
    <property type="match status" value="1"/>
</dbReference>
<evidence type="ECO:0000313" key="1">
    <source>
        <dbReference type="EMBL" id="MBP2322632.1"/>
    </source>
</evidence>
<protein>
    <recommendedName>
        <fullName evidence="3">Replication-relaxation</fullName>
    </recommendedName>
</protein>
<keyword evidence="2" id="KW-1185">Reference proteome</keyword>
<dbReference type="Proteomes" id="UP001519332">
    <property type="component" value="Unassembled WGS sequence"/>
</dbReference>
<dbReference type="InterPro" id="IPR025855">
    <property type="entry name" value="Replic_Relax"/>
</dbReference>
<dbReference type="EMBL" id="JAGINW010000001">
    <property type="protein sequence ID" value="MBP2322632.1"/>
    <property type="molecule type" value="Genomic_DNA"/>
</dbReference>
<evidence type="ECO:0008006" key="3">
    <source>
        <dbReference type="Google" id="ProtNLM"/>
    </source>
</evidence>
<reference evidence="1 2" key="1">
    <citation type="submission" date="2021-03" db="EMBL/GenBank/DDBJ databases">
        <title>Sequencing the genomes of 1000 actinobacteria strains.</title>
        <authorList>
            <person name="Klenk H.-P."/>
        </authorList>
    </citation>
    <scope>NUCLEOTIDE SEQUENCE [LARGE SCALE GENOMIC DNA]</scope>
    <source>
        <strain evidence="1 2">DSM 46670</strain>
    </source>
</reference>
<name>A0ABS4TDZ5_9PSEU</name>
<evidence type="ECO:0000313" key="2">
    <source>
        <dbReference type="Proteomes" id="UP001519332"/>
    </source>
</evidence>